<name>A0A8J1N1A2_XENLA</name>
<dbReference type="OrthoDB" id="2499658at2759"/>
<accession>A0A8J1N1A2</accession>
<dbReference type="GeneID" id="108715120"/>
<dbReference type="GO" id="GO:0005737">
    <property type="term" value="C:cytoplasm"/>
    <property type="evidence" value="ECO:0000318"/>
    <property type="project" value="GO_Central"/>
</dbReference>
<feature type="compositionally biased region" description="Low complexity" evidence="4">
    <location>
        <begin position="134"/>
        <end position="144"/>
    </location>
</feature>
<dbReference type="FunFam" id="3.40.50.11210:FF:000002">
    <property type="entry name" value="Signal-induced proliferation-associated 1-like protein 1"/>
    <property type="match status" value="1"/>
</dbReference>
<feature type="region of interest" description="Disordered" evidence="4">
    <location>
        <begin position="124"/>
        <end position="154"/>
    </location>
</feature>
<evidence type="ECO:0000256" key="3">
    <source>
        <dbReference type="ARBA" id="ARBA00023054"/>
    </source>
</evidence>
<gene>
    <name evidence="7" type="primary">sipa1.S</name>
</gene>
<keyword evidence="3" id="KW-0175">Coiled coil</keyword>
<dbReference type="CTD" id="108715120"/>
<feature type="compositionally biased region" description="Basic residues" evidence="4">
    <location>
        <begin position="19"/>
        <end position="35"/>
    </location>
</feature>
<dbReference type="PANTHER" id="PTHR15711:SF14">
    <property type="entry name" value="SIGNAL-INDUCED PROLIFERATION-ASSOCIATED PROTEIN 1"/>
    <property type="match status" value="1"/>
</dbReference>
<dbReference type="Gene3D" id="2.30.42.10">
    <property type="match status" value="1"/>
</dbReference>
<evidence type="ECO:0000313" key="7">
    <source>
        <dbReference type="RefSeq" id="XP_041447491.1"/>
    </source>
</evidence>
<evidence type="ECO:0000256" key="2">
    <source>
        <dbReference type="ARBA" id="ARBA00022553"/>
    </source>
</evidence>
<dbReference type="Pfam" id="PF21022">
    <property type="entry name" value="Rap-GAP_dimer"/>
    <property type="match status" value="1"/>
</dbReference>
<evidence type="ECO:0000313" key="6">
    <source>
        <dbReference type="Proteomes" id="UP000186698"/>
    </source>
</evidence>
<feature type="domain" description="Rap-GAP" evidence="5">
    <location>
        <begin position="336"/>
        <end position="552"/>
    </location>
</feature>
<dbReference type="InterPro" id="IPR050989">
    <property type="entry name" value="Rap1_Ran_GAP"/>
</dbReference>
<evidence type="ECO:0000259" key="5">
    <source>
        <dbReference type="PROSITE" id="PS50085"/>
    </source>
</evidence>
<dbReference type="GO" id="GO:0051056">
    <property type="term" value="P:regulation of small GTPase mediated signal transduction"/>
    <property type="evidence" value="ECO:0007669"/>
    <property type="project" value="InterPro"/>
</dbReference>
<dbReference type="InterPro" id="IPR035974">
    <property type="entry name" value="Rap/Ran-GAP_sf"/>
</dbReference>
<dbReference type="SUPFAM" id="SSF111347">
    <property type="entry name" value="Rap/Ran-GAP"/>
    <property type="match status" value="1"/>
</dbReference>
<feature type="region of interest" description="Disordered" evidence="4">
    <location>
        <begin position="886"/>
        <end position="912"/>
    </location>
</feature>
<evidence type="ECO:0000256" key="1">
    <source>
        <dbReference type="ARBA" id="ARBA00022468"/>
    </source>
</evidence>
<dbReference type="InterPro" id="IPR036034">
    <property type="entry name" value="PDZ_sf"/>
</dbReference>
<reference evidence="7" key="1">
    <citation type="submission" date="2025-08" db="UniProtKB">
        <authorList>
            <consortium name="RefSeq"/>
        </authorList>
    </citation>
    <scope>IDENTIFICATION</scope>
    <source>
        <strain evidence="7">J_2021</strain>
        <tissue evidence="7">Erythrocytes</tissue>
    </source>
</reference>
<keyword evidence="2" id="KW-0597">Phosphoprotein</keyword>
<dbReference type="InterPro" id="IPR000331">
    <property type="entry name" value="Rap/Ran_GAP_dom"/>
</dbReference>
<dbReference type="KEGG" id="xla:108715120"/>
<dbReference type="PANTHER" id="PTHR15711">
    <property type="entry name" value="RAP GTPASE-ACTIVATING PROTEIN"/>
    <property type="match status" value="1"/>
</dbReference>
<feature type="compositionally biased region" description="Polar residues" evidence="4">
    <location>
        <begin position="124"/>
        <end position="133"/>
    </location>
</feature>
<dbReference type="SUPFAM" id="SSF50156">
    <property type="entry name" value="PDZ domain-like"/>
    <property type="match status" value="1"/>
</dbReference>
<dbReference type="GO" id="GO:0005096">
    <property type="term" value="F:GTPase activator activity"/>
    <property type="evidence" value="ECO:0000318"/>
    <property type="project" value="GO_Central"/>
</dbReference>
<feature type="region of interest" description="Disordered" evidence="4">
    <location>
        <begin position="939"/>
        <end position="959"/>
    </location>
</feature>
<feature type="region of interest" description="Disordered" evidence="4">
    <location>
        <begin position="848"/>
        <end position="870"/>
    </location>
</feature>
<organism evidence="6 7">
    <name type="scientific">Xenopus laevis</name>
    <name type="common">African clawed frog</name>
    <dbReference type="NCBI Taxonomy" id="8355"/>
    <lineage>
        <taxon>Eukaryota</taxon>
        <taxon>Metazoa</taxon>
        <taxon>Chordata</taxon>
        <taxon>Craniata</taxon>
        <taxon>Vertebrata</taxon>
        <taxon>Euteleostomi</taxon>
        <taxon>Amphibia</taxon>
        <taxon>Batrachia</taxon>
        <taxon>Anura</taxon>
        <taxon>Pipoidea</taxon>
        <taxon>Pipidae</taxon>
        <taxon>Xenopodinae</taxon>
        <taxon>Xenopus</taxon>
        <taxon>Xenopus</taxon>
    </lineage>
</organism>
<evidence type="ECO:0000256" key="4">
    <source>
        <dbReference type="SAM" id="MobiDB-lite"/>
    </source>
</evidence>
<proteinExistence type="predicted"/>
<feature type="region of interest" description="Disordered" evidence="4">
    <location>
        <begin position="1"/>
        <end position="54"/>
    </location>
</feature>
<dbReference type="Gene3D" id="3.40.50.11210">
    <property type="entry name" value="Rap/Ran-GAP"/>
    <property type="match status" value="1"/>
</dbReference>
<sequence>MQSDDLFVRKFRQAPTRSSPHKSKLSAVPGKRHNGGGRSLSESESEKGCSSPSASRFKDPFLLLGLAGISQGPQALDAKEKLPEGGPFFHRPKSFAHYDVQSILFNPFLRGDYEARRNVKSGASAASQIRTCTSSPRRSLSSPEEPADNGDGKDNELLLSCPYFRNEVGGENIEGQKDQGWGFSSTMAFNTPHICPVRGPNAAVSVLEEARERMRDSSYFVEYKDLGALYYRKYFYGKEHQNFFGIDERLGAIAISLRRDEREGSQSIQYNYRIIFRTTELKTLRGSILEEAFPSAIRHNSSRAISPKKLLEYIVPEVNLQCLRLASSSPKVPETLLKLDEQGISFQRKIGILYCRAGQGSEEEMYNNEIPGPAFKHFLNLLGEEVRLKGFDKYRAQLDNKTDSTGTHSLYTRYQDYEIMFHVSTMLPYTANNTQQLLRKRHIGNDIVTIIFQEPGALPFTPKTIRSHFQHIFIVVRVQNACTAHTSYSVAVSRSADTPFFGPALPPTNFAHSPELRDFLLSKAVNGENAAEHGGKFLAMATRTREEYLKDLARDHVTTATLDSCSSKLAILSLSKKRDRAGSTGTGDKAGKNPCWAYTVPPEFHSPGALVWPARAKSYSVPDGTYLLGISSEMLVLIDVQKEREIAISFHCSCRDVLGWTYSSKGGLDLYYGGAGRLQLCPVAGSDAEVEKEVNHIVKRLQVVSGGCETREIPLLRNGLGQLGFEADSEGFVTEVERFSVAETVGLCPGARLVAICGQPFCLLSPNDVRSLYLSGKKVTVTTLPPDEAGKPRRSFSELYVRSLQGQRVLKPIAMEDGKEKGLEKPSPETRNLLRTLSVQEERTEFRYNNSDLAPPDVIPQPDPVAHEQTVDVSSLALNNDVFESSTLSEDGSLPEAPSFEEPSKEVPSSIEDEWQSISDLTLACNSILESMSKEGQELEVSKELRAHTPSSPPSGNLSYKVSELELQLKRLQEDLKREQEGRAQLQAEVQSLKRTQEEAFTGTLPHEGGAKILRGGATNCEELANDCTERAMD</sequence>
<keyword evidence="6" id="KW-1185">Reference proteome</keyword>
<dbReference type="CDD" id="cd06745">
    <property type="entry name" value="PDZ_SIPA1-like"/>
    <property type="match status" value="1"/>
</dbReference>
<dbReference type="RefSeq" id="XP_041447491.1">
    <property type="nucleotide sequence ID" value="XM_041591557.1"/>
</dbReference>
<dbReference type="Gene3D" id="6.10.140.210">
    <property type="match status" value="1"/>
</dbReference>
<keyword evidence="1" id="KW-0343">GTPase activation</keyword>
<protein>
    <submittedName>
        <fullName evidence="7">Signal-induced proliferation-associated 1-like protein 1</fullName>
    </submittedName>
</protein>
<dbReference type="PROSITE" id="PS50085">
    <property type="entry name" value="RAPGAP"/>
    <property type="match status" value="1"/>
</dbReference>
<dbReference type="Proteomes" id="UP000186698">
    <property type="component" value="Chromosome 4S"/>
</dbReference>
<dbReference type="AlphaFoldDB" id="A0A8J1N1A2"/>
<dbReference type="Pfam" id="PF02145">
    <property type="entry name" value="Rap_GAP"/>
    <property type="match status" value="1"/>
</dbReference>